<accession>A0A1B6NQX6</accession>
<gene>
    <name evidence="1" type="ORF">MGSAQ_002668</name>
</gene>
<evidence type="ECO:0000313" key="1">
    <source>
        <dbReference type="EMBL" id="KTF05840.1"/>
    </source>
</evidence>
<organism evidence="1">
    <name type="scientific">marine sediment metagenome</name>
    <dbReference type="NCBI Taxonomy" id="412755"/>
    <lineage>
        <taxon>unclassified sequences</taxon>
        <taxon>metagenomes</taxon>
        <taxon>ecological metagenomes</taxon>
    </lineage>
</organism>
<proteinExistence type="predicted"/>
<dbReference type="EMBL" id="AYSL01001530">
    <property type="protein sequence ID" value="KTF05840.1"/>
    <property type="molecule type" value="Genomic_DNA"/>
</dbReference>
<dbReference type="AlphaFoldDB" id="A0A1B6NQX6"/>
<reference evidence="1" key="1">
    <citation type="submission" date="2013-11" db="EMBL/GenBank/DDBJ databases">
        <title>Microbial diversity, functional groups and degradation webs in Northern and Southern Mediterranean and Red Sea marine crude oil polluted sites.</title>
        <authorList>
            <person name="Daffonchio D."/>
            <person name="Mapelli F."/>
            <person name="Ferrer M."/>
            <person name="Richter M."/>
            <person name="Cherif A."/>
            <person name="Malkawi H.I."/>
            <person name="Yakimov M.M."/>
            <person name="Abdel-Fattah Y.R."/>
            <person name="Blaghen M."/>
            <person name="Golyshin P.N."/>
            <person name="Kalogerakis N."/>
            <person name="Boon N."/>
            <person name="Magagnini M."/>
            <person name="Fava F."/>
        </authorList>
    </citation>
    <scope>NUCLEOTIDE SEQUENCE</scope>
</reference>
<name>A0A1B6NQX6_9ZZZZ</name>
<sequence>MIGIVCNSLITSHNNGPITCSKSFSTSCHFRSNDDS</sequence>
<protein>
    <submittedName>
        <fullName evidence="1">Uncharacterized protein</fullName>
    </submittedName>
</protein>
<comment type="caution">
    <text evidence="1">The sequence shown here is derived from an EMBL/GenBank/DDBJ whole genome shotgun (WGS) entry which is preliminary data.</text>
</comment>